<dbReference type="RefSeq" id="XP_066661489.1">
    <property type="nucleotide sequence ID" value="XM_066819301.1"/>
</dbReference>
<keyword evidence="2" id="KW-1185">Reference proteome</keyword>
<accession>A0ABR1UVG5</accession>
<comment type="caution">
    <text evidence="1">The sequence shown here is derived from an EMBL/GenBank/DDBJ whole genome shotgun (WGS) entry which is preliminary data.</text>
</comment>
<dbReference type="EMBL" id="JAQQWN010000010">
    <property type="protein sequence ID" value="KAK8062890.1"/>
    <property type="molecule type" value="Genomic_DNA"/>
</dbReference>
<dbReference type="GeneID" id="92052361"/>
<dbReference type="Proteomes" id="UP001433268">
    <property type="component" value="Unassembled WGS sequence"/>
</dbReference>
<sequence length="150" mass="17288">MEQRSLFSLPREIRDQVYQQCLQFLEALQPLAKRSRTNRGCAIPLLRTNKTVHAEACPVFYGQNRFAFPYINLPEDIVAFLQRIGSRNAGYIRHVRIPFPLLQHIKLGGKMALRPDDVEILASLRRGCPDLRTLSSDRQSTHVCMEKKLL</sequence>
<name>A0ABR1UVG5_9PEZI</name>
<dbReference type="InterPro" id="IPR038883">
    <property type="entry name" value="AN11006-like"/>
</dbReference>
<evidence type="ECO:0008006" key="3">
    <source>
        <dbReference type="Google" id="ProtNLM"/>
    </source>
</evidence>
<gene>
    <name evidence="1" type="ORF">PG997_014987</name>
</gene>
<dbReference type="PANTHER" id="PTHR42085:SF1">
    <property type="entry name" value="F-BOX DOMAIN-CONTAINING PROTEIN"/>
    <property type="match status" value="1"/>
</dbReference>
<evidence type="ECO:0000313" key="1">
    <source>
        <dbReference type="EMBL" id="KAK8062890.1"/>
    </source>
</evidence>
<protein>
    <recommendedName>
        <fullName evidence="3">F-box domain-containing protein</fullName>
    </recommendedName>
</protein>
<organism evidence="1 2">
    <name type="scientific">Apiospora hydei</name>
    <dbReference type="NCBI Taxonomy" id="1337664"/>
    <lineage>
        <taxon>Eukaryota</taxon>
        <taxon>Fungi</taxon>
        <taxon>Dikarya</taxon>
        <taxon>Ascomycota</taxon>
        <taxon>Pezizomycotina</taxon>
        <taxon>Sordariomycetes</taxon>
        <taxon>Xylariomycetidae</taxon>
        <taxon>Amphisphaeriales</taxon>
        <taxon>Apiosporaceae</taxon>
        <taxon>Apiospora</taxon>
    </lineage>
</organism>
<proteinExistence type="predicted"/>
<reference evidence="1 2" key="1">
    <citation type="submission" date="2023-01" db="EMBL/GenBank/DDBJ databases">
        <title>Analysis of 21 Apiospora genomes using comparative genomics revels a genus with tremendous synthesis potential of carbohydrate active enzymes and secondary metabolites.</title>
        <authorList>
            <person name="Sorensen T."/>
        </authorList>
    </citation>
    <scope>NUCLEOTIDE SEQUENCE [LARGE SCALE GENOMIC DNA]</scope>
    <source>
        <strain evidence="1 2">CBS 114990</strain>
    </source>
</reference>
<evidence type="ECO:0000313" key="2">
    <source>
        <dbReference type="Proteomes" id="UP001433268"/>
    </source>
</evidence>
<dbReference type="PANTHER" id="PTHR42085">
    <property type="entry name" value="F-BOX DOMAIN-CONTAINING PROTEIN"/>
    <property type="match status" value="1"/>
</dbReference>